<dbReference type="GO" id="GO:0004485">
    <property type="term" value="F:methylcrotonoyl-CoA carboxylase activity"/>
    <property type="evidence" value="ECO:0007669"/>
    <property type="project" value="TreeGrafter"/>
</dbReference>
<evidence type="ECO:0000256" key="2">
    <source>
        <dbReference type="ARBA" id="ARBA00022598"/>
    </source>
</evidence>
<evidence type="ECO:0000259" key="8">
    <source>
        <dbReference type="PROSITE" id="PS50975"/>
    </source>
</evidence>
<dbReference type="Gene3D" id="2.40.50.100">
    <property type="match status" value="1"/>
</dbReference>
<organism evidence="11">
    <name type="scientific">Trichuris suis</name>
    <name type="common">pig whipworm</name>
    <dbReference type="NCBI Taxonomy" id="68888"/>
    <lineage>
        <taxon>Eukaryota</taxon>
        <taxon>Metazoa</taxon>
        <taxon>Ecdysozoa</taxon>
        <taxon>Nematoda</taxon>
        <taxon>Enoplea</taxon>
        <taxon>Dorylaimia</taxon>
        <taxon>Trichinellida</taxon>
        <taxon>Trichuridae</taxon>
        <taxon>Trichuris</taxon>
    </lineage>
</organism>
<evidence type="ECO:0000313" key="12">
    <source>
        <dbReference type="Proteomes" id="UP000030764"/>
    </source>
</evidence>
<dbReference type="InterPro" id="IPR005481">
    <property type="entry name" value="BC-like_N"/>
</dbReference>
<dbReference type="Pfam" id="PF00289">
    <property type="entry name" value="Biotin_carb_N"/>
    <property type="match status" value="1"/>
</dbReference>
<evidence type="ECO:0000256" key="4">
    <source>
        <dbReference type="ARBA" id="ARBA00022840"/>
    </source>
</evidence>
<evidence type="ECO:0000256" key="3">
    <source>
        <dbReference type="ARBA" id="ARBA00022741"/>
    </source>
</evidence>
<dbReference type="FunFam" id="3.40.50.20:FF:000010">
    <property type="entry name" value="Propionyl-CoA carboxylase subunit alpha"/>
    <property type="match status" value="1"/>
</dbReference>
<dbReference type="PROSITE" id="PS00867">
    <property type="entry name" value="CPSASE_2"/>
    <property type="match status" value="1"/>
</dbReference>
<reference evidence="11 12" key="1">
    <citation type="journal article" date="2014" name="Nat. Genet.">
        <title>Genome and transcriptome of the porcine whipworm Trichuris suis.</title>
        <authorList>
            <person name="Jex A.R."/>
            <person name="Nejsum P."/>
            <person name="Schwarz E.M."/>
            <person name="Hu L."/>
            <person name="Young N.D."/>
            <person name="Hall R.S."/>
            <person name="Korhonen P.K."/>
            <person name="Liao S."/>
            <person name="Thamsborg S."/>
            <person name="Xia J."/>
            <person name="Xu P."/>
            <person name="Wang S."/>
            <person name="Scheerlinck J.P."/>
            <person name="Hofmann A."/>
            <person name="Sternberg P.W."/>
            <person name="Wang J."/>
            <person name="Gasser R.B."/>
        </authorList>
    </citation>
    <scope>NUCLEOTIDE SEQUENCE [LARGE SCALE GENOMIC DNA]</scope>
    <source>
        <strain evidence="11">DCEP-RM93F</strain>
        <strain evidence="10">DCEP-RM93M</strain>
    </source>
</reference>
<dbReference type="PROSITE" id="PS50975">
    <property type="entry name" value="ATP_GRASP"/>
    <property type="match status" value="1"/>
</dbReference>
<dbReference type="GO" id="GO:0005739">
    <property type="term" value="C:mitochondrion"/>
    <property type="evidence" value="ECO:0007669"/>
    <property type="project" value="TreeGrafter"/>
</dbReference>
<evidence type="ECO:0000256" key="1">
    <source>
        <dbReference type="ARBA" id="ARBA00001953"/>
    </source>
</evidence>
<dbReference type="Proteomes" id="UP000030764">
    <property type="component" value="Unassembled WGS sequence"/>
</dbReference>
<evidence type="ECO:0000259" key="9">
    <source>
        <dbReference type="PROSITE" id="PS50979"/>
    </source>
</evidence>
<dbReference type="InterPro" id="IPR011761">
    <property type="entry name" value="ATP-grasp"/>
</dbReference>
<dbReference type="InterPro" id="IPR050856">
    <property type="entry name" value="Biotin_carboxylase_complex"/>
</dbReference>
<dbReference type="Pfam" id="PF02785">
    <property type="entry name" value="Biotin_carb_C"/>
    <property type="match status" value="1"/>
</dbReference>
<keyword evidence="12" id="KW-1185">Reference proteome</keyword>
<feature type="domain" description="Biotin carboxylation" evidence="9">
    <location>
        <begin position="25"/>
        <end position="476"/>
    </location>
</feature>
<dbReference type="CDD" id="cd06850">
    <property type="entry name" value="biotinyl_domain"/>
    <property type="match status" value="1"/>
</dbReference>
<dbReference type="AlphaFoldDB" id="A0A085N2G4"/>
<dbReference type="SUPFAM" id="SSF52440">
    <property type="entry name" value="PreATP-grasp domain"/>
    <property type="match status" value="1"/>
</dbReference>
<dbReference type="SUPFAM" id="SSF51246">
    <property type="entry name" value="Rudiment single hybrid motif"/>
    <property type="match status" value="1"/>
</dbReference>
<dbReference type="PROSITE" id="PS50968">
    <property type="entry name" value="BIOTINYL_LIPOYL"/>
    <property type="match status" value="1"/>
</dbReference>
<dbReference type="Pfam" id="PF00364">
    <property type="entry name" value="Biotin_lipoyl"/>
    <property type="match status" value="1"/>
</dbReference>
<dbReference type="PROSITE" id="PS00188">
    <property type="entry name" value="BIOTIN"/>
    <property type="match status" value="1"/>
</dbReference>
<keyword evidence="2" id="KW-0436">Ligase</keyword>
<accession>A0A085N2G4</accession>
<dbReference type="InterPro" id="IPR011053">
    <property type="entry name" value="Single_hybrid_motif"/>
</dbReference>
<dbReference type="InterPro" id="IPR000089">
    <property type="entry name" value="Biotin_lipoyl"/>
</dbReference>
<protein>
    <recommendedName>
        <fullName evidence="13">Methylcrotonoyl-CoA carboxylase subunit alpha, mitochondrial</fullName>
    </recommendedName>
</protein>
<dbReference type="InterPro" id="IPR011054">
    <property type="entry name" value="Rudment_hybrid_motif"/>
</dbReference>
<proteinExistence type="predicted"/>
<dbReference type="EMBL" id="KL363271">
    <property type="protein sequence ID" value="KFD49445.1"/>
    <property type="molecule type" value="Genomic_DNA"/>
</dbReference>
<evidence type="ECO:0000256" key="5">
    <source>
        <dbReference type="ARBA" id="ARBA00023267"/>
    </source>
</evidence>
<name>A0A085N2G4_9BILA</name>
<dbReference type="InterPro" id="IPR005479">
    <property type="entry name" value="CPAse_ATP-bd"/>
</dbReference>
<dbReference type="PROSITE" id="PS50979">
    <property type="entry name" value="BC"/>
    <property type="match status" value="1"/>
</dbReference>
<dbReference type="FunFam" id="3.30.470.20:FF:000028">
    <property type="entry name" value="Methylcrotonoyl-CoA carboxylase subunit alpha, mitochondrial"/>
    <property type="match status" value="1"/>
</dbReference>
<comment type="cofactor">
    <cofactor evidence="1">
        <name>biotin</name>
        <dbReference type="ChEBI" id="CHEBI:57586"/>
    </cofactor>
</comment>
<dbReference type="Pfam" id="PF02786">
    <property type="entry name" value="CPSase_L_D2"/>
    <property type="match status" value="1"/>
</dbReference>
<keyword evidence="4 6" id="KW-0067">ATP-binding</keyword>
<dbReference type="InterPro" id="IPR001882">
    <property type="entry name" value="Biotin_BS"/>
</dbReference>
<dbReference type="Gene3D" id="3.30.470.20">
    <property type="entry name" value="ATP-grasp fold, B domain"/>
    <property type="match status" value="1"/>
</dbReference>
<evidence type="ECO:0000313" key="10">
    <source>
        <dbReference type="EMBL" id="KFD49445.1"/>
    </source>
</evidence>
<evidence type="ECO:0008006" key="13">
    <source>
        <dbReference type="Google" id="ProtNLM"/>
    </source>
</evidence>
<dbReference type="SUPFAM" id="SSF56059">
    <property type="entry name" value="Glutathione synthetase ATP-binding domain-like"/>
    <property type="match status" value="1"/>
</dbReference>
<dbReference type="GO" id="GO:0005524">
    <property type="term" value="F:ATP binding"/>
    <property type="evidence" value="ECO:0007669"/>
    <property type="project" value="UniProtKB-UniRule"/>
</dbReference>
<evidence type="ECO:0000256" key="6">
    <source>
        <dbReference type="PROSITE-ProRule" id="PRU00409"/>
    </source>
</evidence>
<dbReference type="InterPro" id="IPR011764">
    <property type="entry name" value="Biotin_carboxylation_dom"/>
</dbReference>
<dbReference type="OrthoDB" id="196847at2759"/>
<feature type="domain" description="Lipoyl-binding" evidence="7">
    <location>
        <begin position="625"/>
        <end position="703"/>
    </location>
</feature>
<gene>
    <name evidence="10" type="ORF">M513_09712</name>
    <name evidence="11" type="ORF">M514_09712</name>
</gene>
<evidence type="ECO:0000313" key="11">
    <source>
        <dbReference type="EMBL" id="KFD63660.1"/>
    </source>
</evidence>
<dbReference type="InterPro" id="IPR016185">
    <property type="entry name" value="PreATP-grasp_dom_sf"/>
</dbReference>
<dbReference type="SMART" id="SM00878">
    <property type="entry name" value="Biotin_carb_C"/>
    <property type="match status" value="1"/>
</dbReference>
<dbReference type="InterPro" id="IPR005482">
    <property type="entry name" value="Biotin_COase_C"/>
</dbReference>
<sequence length="710" mass="78922">MLPRRPLIDVVLAHKRLKSSKQCKPIKKLLIANRGEIACRIMRTARRLDIATIAVYGETDRDAMHVRLADSAYHIGPSAASLSYLNQQRILDIAQRCQVDAIHPGYGFLSENATFAEACVQNGLIFVGPSSSAMRAMGSKDKAKEIMLAADVPTVDGYHGADQSDEKLKSEANRIGYPVMLKAICSGGGKGMRTVKNESEFFDFLHSARSEAKSSFGDDRMIVEKFIHSPRHVEMQIFGDNYGNYVHLFERDCSAQRRCQKLIEEAPAPLISNSMRQKMGKSAIAAASSVNYVGAGTVEFLISKNGEQFYFMEMNTRLQVEHPVTEMITGLDLVEWQLRIASGEPLPIRDQGLITCRGHGFEARLYAENPLEDFAPTPGKLVYFDLSSLDNLANIRLEMGYQKGDCISAHYDPLIGKIIAWGTDRTSALQTLHFALANLRLCGVGSNIPFLLALCKNTYLIRQGCMYTQFIADHFEELLLQCKGEEWLNVAACWAHLGCYLIKRSLLRNYSSDPFKIADGFRINLPSVDDELTLRSGEIVVITSLKGSSPFFSFQVGEGIYKMTCVRSIIDIADIYQAVKMDVEYANERFRVTLVRYDEKAVVYCSHFPTSVVDFELMEPAHTESMSVGDPIAERNILSPLPGIIEQIVVTAGQQVKKGDTLLVMVAMKMEYSLKAPFNAVVDRVLCQVGDSVPKGAKLIHLVDSDVADN</sequence>
<dbReference type="Proteomes" id="UP000030758">
    <property type="component" value="Unassembled WGS sequence"/>
</dbReference>
<dbReference type="PANTHER" id="PTHR18866">
    <property type="entry name" value="CARBOXYLASE:PYRUVATE/ACETYL-COA/PROPIONYL-COA CARBOXYLASE"/>
    <property type="match status" value="1"/>
</dbReference>
<dbReference type="SUPFAM" id="SSF51230">
    <property type="entry name" value="Single hybrid motif"/>
    <property type="match status" value="1"/>
</dbReference>
<dbReference type="PANTHER" id="PTHR18866:SF33">
    <property type="entry name" value="METHYLCROTONOYL-COA CARBOXYLASE SUBUNIT ALPHA, MITOCHONDRIAL-RELATED"/>
    <property type="match status" value="1"/>
</dbReference>
<feature type="domain" description="ATP-grasp" evidence="8">
    <location>
        <begin position="144"/>
        <end position="342"/>
    </location>
</feature>
<evidence type="ECO:0000259" key="7">
    <source>
        <dbReference type="PROSITE" id="PS50968"/>
    </source>
</evidence>
<dbReference type="GO" id="GO:0046872">
    <property type="term" value="F:metal ion binding"/>
    <property type="evidence" value="ECO:0007669"/>
    <property type="project" value="InterPro"/>
</dbReference>
<keyword evidence="5" id="KW-0092">Biotin</keyword>
<dbReference type="EMBL" id="KL367569">
    <property type="protein sequence ID" value="KFD63660.1"/>
    <property type="molecule type" value="Genomic_DNA"/>
</dbReference>
<keyword evidence="3 6" id="KW-0547">Nucleotide-binding</keyword>